<feature type="non-terminal residue" evidence="1">
    <location>
        <position position="1"/>
    </location>
</feature>
<feature type="non-terminal residue" evidence="1">
    <location>
        <position position="113"/>
    </location>
</feature>
<gene>
    <name evidence="1" type="ORF">PHYSODRAFT_447927</name>
</gene>
<dbReference type="RefSeq" id="XP_009529449.1">
    <property type="nucleotide sequence ID" value="XM_009531154.1"/>
</dbReference>
<evidence type="ECO:0000313" key="2">
    <source>
        <dbReference type="Proteomes" id="UP000002640"/>
    </source>
</evidence>
<organism evidence="1 2">
    <name type="scientific">Phytophthora sojae (strain P6497)</name>
    <name type="common">Soybean stem and root rot agent</name>
    <name type="synonym">Phytophthora megasperma f. sp. glycines</name>
    <dbReference type="NCBI Taxonomy" id="1094619"/>
    <lineage>
        <taxon>Eukaryota</taxon>
        <taxon>Sar</taxon>
        <taxon>Stramenopiles</taxon>
        <taxon>Oomycota</taxon>
        <taxon>Peronosporomycetes</taxon>
        <taxon>Peronosporales</taxon>
        <taxon>Peronosporaceae</taxon>
        <taxon>Phytophthora</taxon>
    </lineage>
</organism>
<evidence type="ECO:0008006" key="3">
    <source>
        <dbReference type="Google" id="ProtNLM"/>
    </source>
</evidence>
<sequence length="113" mass="13239">LLRTTDEANTDAEERGNLDEKVLMKLSKLAEKMGKQTLSKKLEHKAWLKAGASPQSKFKEYNWKGKTWEELQQDPTYIRYLGFDELWKKAQEKKGTLYTVDAWIKMAKEEAKK</sequence>
<dbReference type="InParanoid" id="G4ZN90"/>
<dbReference type="GeneID" id="20652848"/>
<proteinExistence type="predicted"/>
<protein>
    <recommendedName>
        <fullName evidence="3">RxLR effector protein</fullName>
    </recommendedName>
</protein>
<dbReference type="KEGG" id="psoj:PHYSODRAFT_447927"/>
<keyword evidence="2" id="KW-1185">Reference proteome</keyword>
<dbReference type="AlphaFoldDB" id="G4ZN90"/>
<dbReference type="OMA" id="WISKMKE"/>
<name>G4ZN90_PHYSP</name>
<reference evidence="1 2" key="1">
    <citation type="journal article" date="2006" name="Science">
        <title>Phytophthora genome sequences uncover evolutionary origins and mechanisms of pathogenesis.</title>
        <authorList>
            <person name="Tyler B.M."/>
            <person name="Tripathy S."/>
            <person name="Zhang X."/>
            <person name="Dehal P."/>
            <person name="Jiang R.H."/>
            <person name="Aerts A."/>
            <person name="Arredondo F.D."/>
            <person name="Baxter L."/>
            <person name="Bensasson D."/>
            <person name="Beynon J.L."/>
            <person name="Chapman J."/>
            <person name="Damasceno C.M."/>
            <person name="Dorrance A.E."/>
            <person name="Dou D."/>
            <person name="Dickerman A.W."/>
            <person name="Dubchak I.L."/>
            <person name="Garbelotto M."/>
            <person name="Gijzen M."/>
            <person name="Gordon S.G."/>
            <person name="Govers F."/>
            <person name="Grunwald N.J."/>
            <person name="Huang W."/>
            <person name="Ivors K.L."/>
            <person name="Jones R.W."/>
            <person name="Kamoun S."/>
            <person name="Krampis K."/>
            <person name="Lamour K.H."/>
            <person name="Lee M.K."/>
            <person name="McDonald W.H."/>
            <person name="Medina M."/>
            <person name="Meijer H.J."/>
            <person name="Nordberg E.K."/>
            <person name="Maclean D.J."/>
            <person name="Ospina-Giraldo M.D."/>
            <person name="Morris P.F."/>
            <person name="Phuntumart V."/>
            <person name="Putnam N.H."/>
            <person name="Rash S."/>
            <person name="Rose J.K."/>
            <person name="Sakihama Y."/>
            <person name="Salamov A.A."/>
            <person name="Savidor A."/>
            <person name="Scheuring C.F."/>
            <person name="Smith B.M."/>
            <person name="Sobral B.W."/>
            <person name="Terry A."/>
            <person name="Torto-Alalibo T.A."/>
            <person name="Win J."/>
            <person name="Xu Z."/>
            <person name="Zhang H."/>
            <person name="Grigoriev I.V."/>
            <person name="Rokhsar D.S."/>
            <person name="Boore J.L."/>
        </authorList>
    </citation>
    <scope>NUCLEOTIDE SEQUENCE [LARGE SCALE GENOMIC DNA]</scope>
    <source>
        <strain evidence="1 2">P6497</strain>
    </source>
</reference>
<dbReference type="EMBL" id="JH159155">
    <property type="protein sequence ID" value="EGZ15700.1"/>
    <property type="molecule type" value="Genomic_DNA"/>
</dbReference>
<dbReference type="Proteomes" id="UP000002640">
    <property type="component" value="Unassembled WGS sequence"/>
</dbReference>
<accession>G4ZN90</accession>
<evidence type="ECO:0000313" key="1">
    <source>
        <dbReference type="EMBL" id="EGZ15700.1"/>
    </source>
</evidence>